<dbReference type="HOGENOM" id="CLU_030136_0_0_1"/>
<evidence type="ECO:0000259" key="1">
    <source>
        <dbReference type="Pfam" id="PF25104"/>
    </source>
</evidence>
<protein>
    <recommendedName>
        <fullName evidence="1">DUF7812 domain-containing protein</fullName>
    </recommendedName>
</protein>
<dbReference type="Pfam" id="PF25104">
    <property type="entry name" value="DUF7812"/>
    <property type="match status" value="2"/>
</dbReference>
<dbReference type="Proteomes" id="UP000004995">
    <property type="component" value="Unassembled WGS sequence"/>
</dbReference>
<feature type="domain" description="DUF7812" evidence="1">
    <location>
        <begin position="208"/>
        <end position="398"/>
    </location>
</feature>
<feature type="domain" description="DUF7812" evidence="1">
    <location>
        <begin position="53"/>
        <end position="200"/>
    </location>
</feature>
<dbReference type="AlphaFoldDB" id="K3YN94"/>
<accession>K3YN94</accession>
<dbReference type="Gramene" id="KQL01791">
    <property type="protein sequence ID" value="KQL01791"/>
    <property type="gene ID" value="SETIT_015734mg"/>
</dbReference>
<keyword evidence="3" id="KW-1185">Reference proteome</keyword>
<dbReference type="PANTHER" id="PTHR36786">
    <property type="entry name" value="2-ISOPROPYLMALATE SYNTHASE"/>
    <property type="match status" value="1"/>
</dbReference>
<dbReference type="EnsemblPlants" id="KQL01791">
    <property type="protein sequence ID" value="KQL01791"/>
    <property type="gene ID" value="SETIT_015734mg"/>
</dbReference>
<reference evidence="3" key="1">
    <citation type="journal article" date="2012" name="Nat. Biotechnol.">
        <title>Reference genome sequence of the model plant Setaria.</title>
        <authorList>
            <person name="Bennetzen J.L."/>
            <person name="Schmutz J."/>
            <person name="Wang H."/>
            <person name="Percifield R."/>
            <person name="Hawkins J."/>
            <person name="Pontaroli A.C."/>
            <person name="Estep M."/>
            <person name="Feng L."/>
            <person name="Vaughn J.N."/>
            <person name="Grimwood J."/>
            <person name="Jenkins J."/>
            <person name="Barry K."/>
            <person name="Lindquist E."/>
            <person name="Hellsten U."/>
            <person name="Deshpande S."/>
            <person name="Wang X."/>
            <person name="Wu X."/>
            <person name="Mitros T."/>
            <person name="Triplett J."/>
            <person name="Yang X."/>
            <person name="Ye C.Y."/>
            <person name="Mauro-Herrera M."/>
            <person name="Wang L."/>
            <person name="Li P."/>
            <person name="Sharma M."/>
            <person name="Sharma R."/>
            <person name="Ronald P.C."/>
            <person name="Panaud O."/>
            <person name="Kellogg E.A."/>
            <person name="Brutnell T.P."/>
            <person name="Doust A.N."/>
            <person name="Tuskan G.A."/>
            <person name="Rokhsar D."/>
            <person name="Devos K.M."/>
        </authorList>
    </citation>
    <scope>NUCLEOTIDE SEQUENCE [LARGE SCALE GENOMIC DNA]</scope>
    <source>
        <strain evidence="3">cv. Yugu1</strain>
    </source>
</reference>
<reference evidence="2" key="2">
    <citation type="submission" date="2018-08" db="UniProtKB">
        <authorList>
            <consortium name="EnsemblPlants"/>
        </authorList>
    </citation>
    <scope>IDENTIFICATION</scope>
    <source>
        <strain evidence="2">Yugu1</strain>
    </source>
</reference>
<dbReference type="EMBL" id="AGNK02003842">
    <property type="status" value="NOT_ANNOTATED_CDS"/>
    <property type="molecule type" value="Genomic_DNA"/>
</dbReference>
<name>K3YN94_SETIT</name>
<dbReference type="PANTHER" id="PTHR36786:SF1">
    <property type="entry name" value="2-ISOPROPYLMALATE SYNTHASE"/>
    <property type="match status" value="1"/>
</dbReference>
<sequence>MEASRLLATQDLEVLSRHDFSSLASLRRCLRLLPVLEAGDPTQAARCFHGLLAYLGAILSRDNPSPSLLPALKVFAEGLVFNGQLRSSFVIIDGAAPERARIFAEALPCRGDYHILLELVYHHFTSSWLDQEGFKAFLSALSCFKGALALFNITRLFFAPAVVQAHLLLLVSRCISDKNLDLNLLAFECAMNLYATYLPARCAPYRTETQSQINGLFSFCQLHTADDLPIDESDIDCLIEENQHMLHGEVRQQATMDVKHMLPDILLCAKQKEVHEADAEVSDETVWLAAVLRLMGSSLKYMLPHFSQMRSANDKRYNVIHESIRLLGRLEANEFHRYDLPGTIGNPMGRESASMVMLAHFASLSIYCVRRRLRFLWKSCIIMMIMAMNLIHEEESLGTFRFSADVSKESAAFCSSRDGVHKDRNDYGDGSRSALKPHFQFLLLKVHN</sequence>
<dbReference type="eggNOG" id="ENOG502QSWA">
    <property type="taxonomic scope" value="Eukaryota"/>
</dbReference>
<dbReference type="InterPro" id="IPR056714">
    <property type="entry name" value="DUF7812"/>
</dbReference>
<organism evidence="2 3">
    <name type="scientific">Setaria italica</name>
    <name type="common">Foxtail millet</name>
    <name type="synonym">Panicum italicum</name>
    <dbReference type="NCBI Taxonomy" id="4555"/>
    <lineage>
        <taxon>Eukaryota</taxon>
        <taxon>Viridiplantae</taxon>
        <taxon>Streptophyta</taxon>
        <taxon>Embryophyta</taxon>
        <taxon>Tracheophyta</taxon>
        <taxon>Spermatophyta</taxon>
        <taxon>Magnoliopsida</taxon>
        <taxon>Liliopsida</taxon>
        <taxon>Poales</taxon>
        <taxon>Poaceae</taxon>
        <taxon>PACMAD clade</taxon>
        <taxon>Panicoideae</taxon>
        <taxon>Panicodae</taxon>
        <taxon>Paniceae</taxon>
        <taxon>Cenchrinae</taxon>
        <taxon>Setaria</taxon>
    </lineage>
</organism>
<dbReference type="InParanoid" id="K3YN94"/>
<evidence type="ECO:0000313" key="2">
    <source>
        <dbReference type="EnsemblPlants" id="KQL01791"/>
    </source>
</evidence>
<dbReference type="OMA" id="ANEFHRY"/>
<evidence type="ECO:0000313" key="3">
    <source>
        <dbReference type="Proteomes" id="UP000004995"/>
    </source>
</evidence>
<proteinExistence type="predicted"/>